<protein>
    <recommendedName>
        <fullName evidence="1">Reverse transcriptase domain-containing protein</fullName>
    </recommendedName>
</protein>
<sequence length="806" mass="93662">DSELYRAKLNQEISTTKITDDNQENVNAIIETIRMVTNSKTTSSGNTFPKSKQPWFDKECHNMRKQVFCLLNLFRKINSPQARCNYLSLVKTYKIICTEKKKKYFCKIIKDLSEATNAKACWTAIKTFKVSKERTVGNISPDDWVEHFKMLLNPPLQAAAVSYAEPHVVSEVLDTEFTLPELKTVLSKLKNNKAPGFDRVPYEFFKNSPDDFLKILLSIYNSIYHTGLIPKSFKRSIVYPLHKKGDNNLASNYRGLSFIDCIGKIFSSLLNNRLNKWTDDNGVLTEFQAGFRKNYSTIDNIFSLTCMIHLRLASPKEKLYCFFVDFTAAFDNIDRRGMFFKLSCMGVSTKMLSAIKNLYEGTTAGVWCRDGVAGDFKTEVGLRQGCILSPILFSMFINDLPEVLEGGCSFGNKRVNVLMYADDIVLLSPTATGLQHMIIRLETYCRHWNLKVNLNKSKIMVFRRGGRLKAEDRWWYNGKQIEIVNQYKYLGIIFSSTLSWEFHFTEKARTAKLAITTVWKNLINNSRVPLHTKFTCFNSIVKSILCYGAQIWGYHDSEQIESVQKLFLKRLFNLPMNTPNYVLYLEVGIEKLYFYTSKLNINYLSRLWLLGPHRLPLILSRLVVEKNIYWSREWRTLGRKYGIRINFNVTEASEVQAQLLSVREAAIAEWRSECVGRARTSLHHQQYLSLDLDLGDRTFLTDYHSINVISWAIKVRAELVHLNYKPWIQDKNYCCSLCNMNENETAYHFVARCPVLGSVRKRWLGETVLTKELYDQHLNGRDWWALGRYMNEAWKVRWELVTEFNF</sequence>
<evidence type="ECO:0000259" key="1">
    <source>
        <dbReference type="PROSITE" id="PS50878"/>
    </source>
</evidence>
<dbReference type="Gene3D" id="3.30.70.270">
    <property type="match status" value="1"/>
</dbReference>
<dbReference type="Pfam" id="PF00078">
    <property type="entry name" value="RVT_1"/>
    <property type="match status" value="1"/>
</dbReference>
<dbReference type="InterPro" id="IPR043128">
    <property type="entry name" value="Rev_trsase/Diguanyl_cyclase"/>
</dbReference>
<dbReference type="PANTHER" id="PTHR47027:SF30">
    <property type="entry name" value="THAP-TYPE DOMAIN-CONTAINING PROTEIN"/>
    <property type="match status" value="1"/>
</dbReference>
<accession>A0A1B6KRX2</accession>
<name>A0A1B6KRX2_9HEMI</name>
<organism evidence="2">
    <name type="scientific">Graphocephala atropunctata</name>
    <dbReference type="NCBI Taxonomy" id="36148"/>
    <lineage>
        <taxon>Eukaryota</taxon>
        <taxon>Metazoa</taxon>
        <taxon>Ecdysozoa</taxon>
        <taxon>Arthropoda</taxon>
        <taxon>Hexapoda</taxon>
        <taxon>Insecta</taxon>
        <taxon>Pterygota</taxon>
        <taxon>Neoptera</taxon>
        <taxon>Paraneoptera</taxon>
        <taxon>Hemiptera</taxon>
        <taxon>Auchenorrhyncha</taxon>
        <taxon>Membracoidea</taxon>
        <taxon>Cicadellidae</taxon>
        <taxon>Cicadellinae</taxon>
        <taxon>Cicadellini</taxon>
        <taxon>Graphocephala</taxon>
    </lineage>
</organism>
<dbReference type="InterPro" id="IPR000477">
    <property type="entry name" value="RT_dom"/>
</dbReference>
<reference evidence="2" key="1">
    <citation type="submission" date="2015-11" db="EMBL/GenBank/DDBJ databases">
        <title>De novo transcriptome assembly of four potential Pierce s Disease insect vectors from Arizona vineyards.</title>
        <authorList>
            <person name="Tassone E.E."/>
        </authorList>
    </citation>
    <scope>NUCLEOTIDE SEQUENCE</scope>
</reference>
<dbReference type="CDD" id="cd01650">
    <property type="entry name" value="RT_nLTR_like"/>
    <property type="match status" value="1"/>
</dbReference>
<dbReference type="PROSITE" id="PS50878">
    <property type="entry name" value="RT_POL"/>
    <property type="match status" value="1"/>
</dbReference>
<dbReference type="PANTHER" id="PTHR47027">
    <property type="entry name" value="REVERSE TRANSCRIPTASE DOMAIN-CONTAINING PROTEIN"/>
    <property type="match status" value="1"/>
</dbReference>
<proteinExistence type="predicted"/>
<feature type="non-terminal residue" evidence="2">
    <location>
        <position position="1"/>
    </location>
</feature>
<gene>
    <name evidence="2" type="ORF">g.11046</name>
</gene>
<evidence type="ECO:0000313" key="2">
    <source>
        <dbReference type="EMBL" id="JAT14004.1"/>
    </source>
</evidence>
<dbReference type="AlphaFoldDB" id="A0A1B6KRX2"/>
<dbReference type="SUPFAM" id="SSF56672">
    <property type="entry name" value="DNA/RNA polymerases"/>
    <property type="match status" value="1"/>
</dbReference>
<feature type="domain" description="Reverse transcriptase" evidence="1">
    <location>
        <begin position="222"/>
        <end position="494"/>
    </location>
</feature>
<dbReference type="GO" id="GO:0071897">
    <property type="term" value="P:DNA biosynthetic process"/>
    <property type="evidence" value="ECO:0007669"/>
    <property type="project" value="UniProtKB-ARBA"/>
</dbReference>
<dbReference type="EMBL" id="GEBQ01025973">
    <property type="protein sequence ID" value="JAT14004.1"/>
    <property type="molecule type" value="Transcribed_RNA"/>
</dbReference>
<dbReference type="InterPro" id="IPR043502">
    <property type="entry name" value="DNA/RNA_pol_sf"/>
</dbReference>